<evidence type="ECO:0000256" key="4">
    <source>
        <dbReference type="PIRSR" id="PIRSR000915-3"/>
    </source>
</evidence>
<dbReference type="InterPro" id="IPR006357">
    <property type="entry name" value="HAD-SF_hydro_IIA"/>
</dbReference>
<protein>
    <submittedName>
        <fullName evidence="5">NagD protein</fullName>
    </submittedName>
</protein>
<dbReference type="SUPFAM" id="SSF56784">
    <property type="entry name" value="HAD-like"/>
    <property type="match status" value="1"/>
</dbReference>
<evidence type="ECO:0000256" key="1">
    <source>
        <dbReference type="PIRNR" id="PIRNR000915"/>
    </source>
</evidence>
<comment type="cofactor">
    <cofactor evidence="4">
        <name>Mg(2+)</name>
        <dbReference type="ChEBI" id="CHEBI:18420"/>
    </cofactor>
    <text evidence="4">Divalent metal ions. Mg(2+) is the most effective.</text>
</comment>
<feature type="binding site" evidence="4">
    <location>
        <position position="34"/>
    </location>
    <ligand>
        <name>Mg(2+)</name>
        <dbReference type="ChEBI" id="CHEBI:18420"/>
    </ligand>
</feature>
<dbReference type="GO" id="GO:0046872">
    <property type="term" value="F:metal ion binding"/>
    <property type="evidence" value="ECO:0007669"/>
    <property type="project" value="UniProtKB-KW"/>
</dbReference>
<dbReference type="GO" id="GO:0016791">
    <property type="term" value="F:phosphatase activity"/>
    <property type="evidence" value="ECO:0007669"/>
    <property type="project" value="TreeGrafter"/>
</dbReference>
<evidence type="ECO:0000313" key="5">
    <source>
        <dbReference type="EMBL" id="SFH45752.1"/>
    </source>
</evidence>
<dbReference type="Gene3D" id="3.40.50.1000">
    <property type="entry name" value="HAD superfamily/HAD-like"/>
    <property type="match status" value="2"/>
</dbReference>
<feature type="binding site" evidence="3">
    <location>
        <position position="210"/>
    </location>
    <ligand>
        <name>substrate</name>
    </ligand>
</feature>
<evidence type="ECO:0000256" key="2">
    <source>
        <dbReference type="PIRSR" id="PIRSR000915-1"/>
    </source>
</evidence>
<comment type="similarity">
    <text evidence="1">Belongs to the HAD-like hydrolase superfamily.</text>
</comment>
<keyword evidence="4" id="KW-0479">Metal-binding</keyword>
<evidence type="ECO:0000313" key="6">
    <source>
        <dbReference type="Proteomes" id="UP000199666"/>
    </source>
</evidence>
<evidence type="ECO:0000256" key="3">
    <source>
        <dbReference type="PIRSR" id="PIRSR000915-2"/>
    </source>
</evidence>
<keyword evidence="4" id="KW-0460">Magnesium</keyword>
<sequence>MKLEDKIFEGIHQPVSPQLNEKLKRIKHVALDMDGTIYNGSTLFPYTIEFLAGLRKAGIGYSFLTNNPSKNTHDYLSHLAKMGIKANIEEMYTSALGTIDYLKNNYPEVKRLFILGTPSMIAEFEENGFISTADDADDIPDAVVVSFDTSLTYARLCRAAWWISRQLVYIATNPDWVCPTDQAVILVDCGAICACLEGATKRQPDVVVGKPDPRMLDGILQRYGLRSDEIAMVGDRLYTDVKMAVNANALGVLVLSGEATITDTIHAAVKADIIADNVATFGALLLAAKNS</sequence>
<dbReference type="OrthoDB" id="9810449at2"/>
<dbReference type="EMBL" id="FOPP01000013">
    <property type="protein sequence ID" value="SFH45752.1"/>
    <property type="molecule type" value="Genomic_DNA"/>
</dbReference>
<proteinExistence type="inferred from homology"/>
<dbReference type="AlphaFoldDB" id="A0A1I3A6I2"/>
<reference evidence="5 6" key="1">
    <citation type="submission" date="2016-10" db="EMBL/GenBank/DDBJ databases">
        <authorList>
            <person name="de Groot N.N."/>
        </authorList>
    </citation>
    <scope>NUCLEOTIDE SEQUENCE [LARGE SCALE GENOMIC DNA]</scope>
    <source>
        <strain evidence="5 6">DSM 18684</strain>
    </source>
</reference>
<dbReference type="InterPro" id="IPR036412">
    <property type="entry name" value="HAD-like_sf"/>
</dbReference>
<dbReference type="InterPro" id="IPR023214">
    <property type="entry name" value="HAD_sf"/>
</dbReference>
<dbReference type="RefSeq" id="WP_090997534.1">
    <property type="nucleotide sequence ID" value="NZ_FOPP01000013.1"/>
</dbReference>
<accession>A0A1I3A6I2</accession>
<keyword evidence="6" id="KW-1185">Reference proteome</keyword>
<organism evidence="5 6">
    <name type="scientific">Pedobacter insulae</name>
    <dbReference type="NCBI Taxonomy" id="414048"/>
    <lineage>
        <taxon>Bacteria</taxon>
        <taxon>Pseudomonadati</taxon>
        <taxon>Bacteroidota</taxon>
        <taxon>Sphingobacteriia</taxon>
        <taxon>Sphingobacteriales</taxon>
        <taxon>Sphingobacteriaceae</taxon>
        <taxon>Pedobacter</taxon>
    </lineage>
</organism>
<dbReference type="PANTHER" id="PTHR19288">
    <property type="entry name" value="4-NITROPHENYLPHOSPHATASE-RELATED"/>
    <property type="match status" value="1"/>
</dbReference>
<dbReference type="Proteomes" id="UP000199666">
    <property type="component" value="Unassembled WGS sequence"/>
</dbReference>
<feature type="active site" description="Proton donor" evidence="2">
    <location>
        <position position="34"/>
    </location>
</feature>
<dbReference type="PANTHER" id="PTHR19288:SF46">
    <property type="entry name" value="HALOACID DEHALOGENASE-LIKE HYDROLASE DOMAIN-CONTAINING PROTEIN 2"/>
    <property type="match status" value="1"/>
</dbReference>
<dbReference type="STRING" id="414048.SAMN04489864_11348"/>
<feature type="binding site" evidence="4">
    <location>
        <position position="32"/>
    </location>
    <ligand>
        <name>Mg(2+)</name>
        <dbReference type="ChEBI" id="CHEBI:18420"/>
    </ligand>
</feature>
<dbReference type="Pfam" id="PF13344">
    <property type="entry name" value="Hydrolase_6"/>
    <property type="match status" value="1"/>
</dbReference>
<dbReference type="NCBIfam" id="TIGR01460">
    <property type="entry name" value="HAD-SF-IIA"/>
    <property type="match status" value="1"/>
</dbReference>
<dbReference type="Pfam" id="PF13242">
    <property type="entry name" value="Hydrolase_like"/>
    <property type="match status" value="1"/>
</dbReference>
<dbReference type="GO" id="GO:0005737">
    <property type="term" value="C:cytoplasm"/>
    <property type="evidence" value="ECO:0007669"/>
    <property type="project" value="TreeGrafter"/>
</dbReference>
<name>A0A1I3A6I2_9SPHI</name>
<gene>
    <name evidence="5" type="ORF">SAMN04489864_11348</name>
</gene>
<feature type="active site" description="Nucleophile" evidence="2">
    <location>
        <position position="32"/>
    </location>
</feature>
<feature type="binding site" evidence="4">
    <location>
        <position position="235"/>
    </location>
    <ligand>
        <name>Mg(2+)</name>
        <dbReference type="ChEBI" id="CHEBI:18420"/>
    </ligand>
</feature>
<dbReference type="PIRSF" id="PIRSF000915">
    <property type="entry name" value="PGP-type_phosphatase"/>
    <property type="match status" value="1"/>
</dbReference>